<comment type="caution">
    <text evidence="13">Lacks conserved residue(s) required for the propagation of feature annotation.</text>
</comment>
<evidence type="ECO:0000256" key="15">
    <source>
        <dbReference type="SAM" id="SignalP"/>
    </source>
</evidence>
<evidence type="ECO:0000256" key="11">
    <source>
        <dbReference type="ARBA" id="ARBA00023157"/>
    </source>
</evidence>
<evidence type="ECO:0000256" key="10">
    <source>
        <dbReference type="ARBA" id="ARBA00023136"/>
    </source>
</evidence>
<dbReference type="GO" id="GO:0007399">
    <property type="term" value="P:nervous system development"/>
    <property type="evidence" value="ECO:0007669"/>
    <property type="project" value="UniProtKB-KW"/>
</dbReference>
<name>A0A1J1J768_9DIPT</name>
<proteinExistence type="inferred from homology"/>
<accession>A0A1J1J768</accession>
<feature type="transmembrane region" description="Helical" evidence="14">
    <location>
        <begin position="1409"/>
        <end position="1429"/>
    </location>
</feature>
<dbReference type="Pfam" id="PF08337">
    <property type="entry name" value="Plexin_cytopl"/>
    <property type="match status" value="1"/>
</dbReference>
<dbReference type="InterPro" id="IPR031148">
    <property type="entry name" value="Plexin"/>
</dbReference>
<keyword evidence="12" id="KW-0325">Glycoprotein</keyword>
<keyword evidence="7" id="KW-0221">Differentiation</keyword>
<dbReference type="Gene3D" id="3.10.20.90">
    <property type="entry name" value="Phosphatidylinositol 3-kinase Catalytic Subunit, Chain A, domain 1"/>
    <property type="match status" value="1"/>
</dbReference>
<dbReference type="InterPro" id="IPR046800">
    <property type="entry name" value="Plexin_RBD"/>
</dbReference>
<dbReference type="Pfam" id="PF01403">
    <property type="entry name" value="Sema"/>
    <property type="match status" value="1"/>
</dbReference>
<dbReference type="Pfam" id="PF24479">
    <property type="entry name" value="PSI_PlexinA-B"/>
    <property type="match status" value="1"/>
</dbReference>
<evidence type="ECO:0000313" key="17">
    <source>
        <dbReference type="EMBL" id="CRL08243.1"/>
    </source>
</evidence>
<evidence type="ECO:0000256" key="8">
    <source>
        <dbReference type="ARBA" id="ARBA00022902"/>
    </source>
</evidence>
<dbReference type="Pfam" id="PF18020">
    <property type="entry name" value="TIG_2"/>
    <property type="match status" value="1"/>
</dbReference>
<dbReference type="InterPro" id="IPR015943">
    <property type="entry name" value="WD40/YVTN_repeat-like_dom_sf"/>
</dbReference>
<dbReference type="SUPFAM" id="SSF81296">
    <property type="entry name" value="E set domains"/>
    <property type="match status" value="4"/>
</dbReference>
<dbReference type="FunFam" id="2.130.10.10:FF:000451">
    <property type="entry name" value="Plexin A4, B"/>
    <property type="match status" value="1"/>
</dbReference>
<evidence type="ECO:0000256" key="14">
    <source>
        <dbReference type="SAM" id="Phobius"/>
    </source>
</evidence>
<dbReference type="SMART" id="SM00423">
    <property type="entry name" value="PSI"/>
    <property type="match status" value="3"/>
</dbReference>
<dbReference type="FunFam" id="2.60.40.10:FF:001407">
    <property type="entry name" value="Plexin A, isoform B"/>
    <property type="match status" value="1"/>
</dbReference>
<protein>
    <submittedName>
        <fullName evidence="17">CLUMA_CG020854, isoform A</fullName>
    </submittedName>
</protein>
<dbReference type="FunFam" id="1.10.506.10:FF:000005">
    <property type="entry name" value="Plexin A1"/>
    <property type="match status" value="1"/>
</dbReference>
<keyword evidence="11" id="KW-1015">Disulfide bond</keyword>
<dbReference type="Gene3D" id="2.60.40.10">
    <property type="entry name" value="Immunoglobulins"/>
    <property type="match status" value="5"/>
</dbReference>
<dbReference type="SUPFAM" id="SSF101912">
    <property type="entry name" value="Sema domain"/>
    <property type="match status" value="1"/>
</dbReference>
<evidence type="ECO:0000259" key="16">
    <source>
        <dbReference type="PROSITE" id="PS51004"/>
    </source>
</evidence>
<dbReference type="Gene3D" id="1.10.506.10">
    <property type="entry name" value="GTPase Activation - p120gap, domain 1"/>
    <property type="match status" value="1"/>
</dbReference>
<dbReference type="GO" id="GO:0017154">
    <property type="term" value="F:semaphorin receptor activity"/>
    <property type="evidence" value="ECO:0007669"/>
    <property type="project" value="InterPro"/>
</dbReference>
<keyword evidence="18" id="KW-1185">Reference proteome</keyword>
<evidence type="ECO:0000256" key="1">
    <source>
        <dbReference type="ARBA" id="ARBA00004251"/>
    </source>
</evidence>
<dbReference type="InterPro" id="IPR002165">
    <property type="entry name" value="Plexin_repeat"/>
</dbReference>
<keyword evidence="4 14" id="KW-0812">Transmembrane</keyword>
<evidence type="ECO:0000256" key="6">
    <source>
        <dbReference type="ARBA" id="ARBA00022737"/>
    </source>
</evidence>
<feature type="signal peptide" evidence="15">
    <location>
        <begin position="1"/>
        <end position="24"/>
    </location>
</feature>
<evidence type="ECO:0000256" key="4">
    <source>
        <dbReference type="ARBA" id="ARBA00022692"/>
    </source>
</evidence>
<dbReference type="InterPro" id="IPR016201">
    <property type="entry name" value="PSI"/>
</dbReference>
<dbReference type="Pfam" id="PF01833">
    <property type="entry name" value="TIG"/>
    <property type="match status" value="3"/>
</dbReference>
<dbReference type="PROSITE" id="PS51004">
    <property type="entry name" value="SEMA"/>
    <property type="match status" value="1"/>
</dbReference>
<dbReference type="InterPro" id="IPR041019">
    <property type="entry name" value="TIG1_plexin"/>
</dbReference>
<keyword evidence="6" id="KW-0677">Repeat</keyword>
<reference evidence="17 18" key="1">
    <citation type="submission" date="2015-04" db="EMBL/GenBank/DDBJ databases">
        <authorList>
            <person name="Syromyatnikov M.Y."/>
            <person name="Popov V.N."/>
        </authorList>
    </citation>
    <scope>NUCLEOTIDE SEQUENCE [LARGE SCALE GENOMIC DNA]</scope>
</reference>
<dbReference type="CDD" id="cd11236">
    <property type="entry name" value="Sema_plexin_like"/>
    <property type="match status" value="1"/>
</dbReference>
<dbReference type="FunFam" id="1.10.506.10:FF:000027">
    <property type="entry name" value="Plexin A, isoform B"/>
    <property type="match status" value="1"/>
</dbReference>
<dbReference type="InterPro" id="IPR014756">
    <property type="entry name" value="Ig_E-set"/>
</dbReference>
<evidence type="ECO:0000256" key="2">
    <source>
        <dbReference type="ARBA" id="ARBA00010297"/>
    </source>
</evidence>
<dbReference type="Proteomes" id="UP000183832">
    <property type="component" value="Unassembled WGS sequence"/>
</dbReference>
<dbReference type="SMART" id="SM00630">
    <property type="entry name" value="Sema"/>
    <property type="match status" value="1"/>
</dbReference>
<evidence type="ECO:0000313" key="18">
    <source>
        <dbReference type="Proteomes" id="UP000183832"/>
    </source>
</evidence>
<dbReference type="GO" id="GO:0005886">
    <property type="term" value="C:plasma membrane"/>
    <property type="evidence" value="ECO:0007669"/>
    <property type="project" value="UniProtKB-SubCell"/>
</dbReference>
<dbReference type="GO" id="GO:0048468">
    <property type="term" value="P:cell development"/>
    <property type="evidence" value="ECO:0007669"/>
    <property type="project" value="UniProtKB-ARBA"/>
</dbReference>
<comment type="subcellular location">
    <subcellularLocation>
        <location evidence="1">Cell membrane</location>
        <topology evidence="1">Single-pass type I membrane protein</topology>
    </subcellularLocation>
</comment>
<dbReference type="Gene3D" id="2.130.10.10">
    <property type="entry name" value="YVTN repeat-like/Quinoprotein amine dehydrogenase"/>
    <property type="match status" value="1"/>
</dbReference>
<dbReference type="Pfam" id="PF01437">
    <property type="entry name" value="PSI"/>
    <property type="match status" value="2"/>
</dbReference>
<dbReference type="InterPro" id="IPR001627">
    <property type="entry name" value="Semap_dom"/>
</dbReference>
<dbReference type="EMBL" id="CVRI01000074">
    <property type="protein sequence ID" value="CRL08243.1"/>
    <property type="molecule type" value="Genomic_DNA"/>
</dbReference>
<evidence type="ECO:0000256" key="13">
    <source>
        <dbReference type="PROSITE-ProRule" id="PRU00352"/>
    </source>
</evidence>
<dbReference type="InterPro" id="IPR041362">
    <property type="entry name" value="TIG2_plexin"/>
</dbReference>
<dbReference type="GO" id="GO:0002116">
    <property type="term" value="C:semaphorin receptor complex"/>
    <property type="evidence" value="ECO:0007669"/>
    <property type="project" value="TreeGrafter"/>
</dbReference>
<evidence type="ECO:0000256" key="3">
    <source>
        <dbReference type="ARBA" id="ARBA00022475"/>
    </source>
</evidence>
<keyword evidence="5 15" id="KW-0732">Signal</keyword>
<dbReference type="InterPro" id="IPR013783">
    <property type="entry name" value="Ig-like_fold"/>
</dbReference>
<gene>
    <name evidence="17" type="primary">putative Plexin-A4</name>
    <name evidence="17" type="ORF">CLUMA_CG020854</name>
</gene>
<dbReference type="FunFam" id="2.60.40.10:FF:001556">
    <property type="entry name" value="Plexin A, isoform B"/>
    <property type="match status" value="1"/>
</dbReference>
<dbReference type="STRING" id="568069.A0A1J1J768"/>
<dbReference type="FunFam" id="2.60.40.10:FF:001496">
    <property type="entry name" value="Plexin A, isoform B"/>
    <property type="match status" value="1"/>
</dbReference>
<organism evidence="17 18">
    <name type="scientific">Clunio marinus</name>
    <dbReference type="NCBI Taxonomy" id="568069"/>
    <lineage>
        <taxon>Eukaryota</taxon>
        <taxon>Metazoa</taxon>
        <taxon>Ecdysozoa</taxon>
        <taxon>Arthropoda</taxon>
        <taxon>Hexapoda</taxon>
        <taxon>Insecta</taxon>
        <taxon>Pterygota</taxon>
        <taxon>Neoptera</taxon>
        <taxon>Endopterygota</taxon>
        <taxon>Diptera</taxon>
        <taxon>Nematocera</taxon>
        <taxon>Chironomoidea</taxon>
        <taxon>Chironomidae</taxon>
        <taxon>Clunio</taxon>
    </lineage>
</organism>
<dbReference type="OrthoDB" id="125363at2759"/>
<sequence>MQKMKLHSILKFVLIAGSLSIADSKSNSGGNQSNNTKSIIRHQKTFDTKLNHLVVDNIGGRVYIGAVNRIYQLTPDLDIKVTEVTGPKMDSPECALHDCPSHINRKLTNNTNKVLLIDYSTSRLIVCGTLFQGLCSVRSTQNISLIEQEVQEVVVANNEYASTVAFIAPGPPAPPSTHVMYIGVTYTNNSPYRSEIPAVSSRSLQKDKMFQIATSHVTTGTRMFINNYARETYPVKYVYGFPSERFSYFLTFQLKNNHHSQPKEWISKLVRVCQEDSNYYSYTEIPIECVGEDGTKYNSIQAGYLGRPGQDLAESLNIQTSDDVLFAIFSRANANITTNRTALCVYSLKAIRRKFMQNIKACFNGDGSRGLDFISNNMKCVATRLQSLSEDFCGLDVNSPLGGEMPVTVTAAATFNTEVTSVAATSTSSFSVVFIGTSKGRIKKLVVESGTVATEYADVSIDENSPINQDMFFDKKEMNIYVMSSQKVSKVRVHECNIHRTCGECLTARDPYCGWCSMENKCTLRTNCQDDGNDPLYWVNYKNGKCTSITSVTPHQLQRTTARNLELVIDHLPNLKEHLVCAFTTKEKVIVTNATRNGNIVNCTTPRTDLLPQIEQGRHHFTARLSVRTASGPDLVFTNFTFFDCSTHLSCTRCVSSLFPCDWCVDTHRCTHDTAENCRNDIMVNGVNRMGPSYRSGPAFCPAINVTDLGTEILVPAGVKRSVKVRVHVIGHSIVQTRYVCQFNIEGRVSSVNAQLLGDTIYCDSMEFMYTSKPPHITATFAVIWDGAKPLDNPHNIHVVIYRCRDMADSCGMCLALPAKYGCGWCSSSNSCEVEEQCKGSEGTVDWLNRLQTCPNPEIHSFSPRTGPWEGGTNITIKGINLGKNFTDIYSGVKIAGIDCLPYRELYLDTREIVCRVDGPGTMAYRAGRIVVQVQDYRGESRGDFEFVDPVIHDFDPKIGPISGGTRIHIRGNHLNAGSLIKSSINGLKCEILTTDVKDAICRTSPAANLSKGFLKMEFDSGERQLNSVPFEYVADPIIDYATSGGSGQKIPKGIPSGGVKITVVGRYFKSIQQPSVYVYHNDRQFISKCQILSDNEMVCNSPVIEMENIKSESDGPSVMRLTSESDYQPLQSLQNFGNSYRMSDAIALQLSNNQQLNDPGFMADWLAGNVPIQIEYGFIMDDVKSTQNLSETQKPFELYPDPFYYKFDELKYYNSEYLTINGKNLDRACKETDVEVKIGDKTCNITSLSRHQLTCRPPTDGVDDMNVVVKIGENLVFPIGILSYAQPTPFANLGRHTLIMIVVAIIFVVIFIIGLLIAYKKKTSESNRVLKNMQEQMDILELRVAAECKEAFAELQTEMTDLTGDLTSGGIPFLNYQKYAMNILFPNVQDHDKLLQERMELMRKEKGLRLFGQLIMNKTFLLLFIRTLESNRYFSMRERVNVASLIMITLQSKLEYCTDILKTLLAELIEKCIDGKSHPKLLLRRTESVAEKMLSAWFTFLLHKFLKECAGEPLYMLFQALKSQVDKGPVDAITHEARYSLSEEKLIRQLIEYKQMTIYASMAQPPIFCNQLDNMTSENVPVKVLDCDTISQVKEKILDTIYRACSYSQRPKRDEVDLEWRTGSSGRVILYDEDSTSKSDSEWKKVNTLHHYRVPDGAFLSLVSKQQSSNYNLSILSEKNEKSAYKYETLNSSKYNSASPPFSRAGSPLNYDSGENGVKYWHLVKHHDSEQKEGERADKLVSEIYLTRLLATKGAVQKFVDDLIETIFSTAHRGSALPLAIKYIFDFLDDQAMLHGITDPQVVHTWKSNSLPLRFWVNLIKNPNFVFDVHKSNIVDSCLSVVAQTFMDSCSTSDHRLGKDSPSSKLLYAKDIPCYREWVERYYCDIRDMPAISDQDMNAMLNEESRLHTNEFNTNNALHELYLYAVKYNEQLSVTLFEDEFSKKQRLPSKLGQIHSIMSCE</sequence>
<dbReference type="InterPro" id="IPR036352">
    <property type="entry name" value="Semap_dom_sf"/>
</dbReference>
<comment type="similarity">
    <text evidence="2">Belongs to the plexin family.</text>
</comment>
<dbReference type="Pfam" id="PF17960">
    <property type="entry name" value="TIG_plexin"/>
    <property type="match status" value="1"/>
</dbReference>
<keyword evidence="3" id="KW-1003">Cell membrane</keyword>
<keyword evidence="9 14" id="KW-1133">Transmembrane helix</keyword>
<dbReference type="InterPro" id="IPR002909">
    <property type="entry name" value="IPT_dom"/>
</dbReference>
<evidence type="ECO:0000256" key="7">
    <source>
        <dbReference type="ARBA" id="ARBA00022782"/>
    </source>
</evidence>
<evidence type="ECO:0000256" key="12">
    <source>
        <dbReference type="ARBA" id="ARBA00023180"/>
    </source>
</evidence>
<keyword evidence="8" id="KW-0524">Neurogenesis</keyword>
<feature type="transmembrane region" description="Helical" evidence="14">
    <location>
        <begin position="1299"/>
        <end position="1320"/>
    </location>
</feature>
<dbReference type="FunFam" id="2.60.40.10:FF:001688">
    <property type="entry name" value="GM13016"/>
    <property type="match status" value="1"/>
</dbReference>
<keyword evidence="10 14" id="KW-0472">Membrane</keyword>
<evidence type="ECO:0000256" key="5">
    <source>
        <dbReference type="ARBA" id="ARBA00022729"/>
    </source>
</evidence>
<dbReference type="GO" id="GO:0030334">
    <property type="term" value="P:regulation of cell migration"/>
    <property type="evidence" value="ECO:0007669"/>
    <property type="project" value="TreeGrafter"/>
</dbReference>
<feature type="chain" id="PRO_5009619233" evidence="15">
    <location>
        <begin position="25"/>
        <end position="1962"/>
    </location>
</feature>
<dbReference type="InterPro" id="IPR008936">
    <property type="entry name" value="Rho_GTPase_activation_prot"/>
</dbReference>
<evidence type="ECO:0000256" key="9">
    <source>
        <dbReference type="ARBA" id="ARBA00022989"/>
    </source>
</evidence>
<dbReference type="SMART" id="SM00429">
    <property type="entry name" value="IPT"/>
    <property type="match status" value="4"/>
</dbReference>
<dbReference type="SUPFAM" id="SSF48350">
    <property type="entry name" value="GTPase activation domain, GAP"/>
    <property type="match status" value="1"/>
</dbReference>
<dbReference type="SUPFAM" id="SSF103575">
    <property type="entry name" value="Plexin repeat"/>
    <property type="match status" value="2"/>
</dbReference>
<dbReference type="PANTHER" id="PTHR22625">
    <property type="entry name" value="PLEXIN"/>
    <property type="match status" value="1"/>
</dbReference>
<dbReference type="Pfam" id="PF20170">
    <property type="entry name" value="Plexin_RBD"/>
    <property type="match status" value="1"/>
</dbReference>
<feature type="domain" description="Sema" evidence="16">
    <location>
        <begin position="18"/>
        <end position="493"/>
    </location>
</feature>
<dbReference type="CDD" id="cd12790">
    <property type="entry name" value="RasGAP_plexin_A"/>
    <property type="match status" value="1"/>
</dbReference>
<dbReference type="PANTHER" id="PTHR22625:SF70">
    <property type="entry name" value="PLEXIN A, ISOFORM A"/>
    <property type="match status" value="1"/>
</dbReference>
<dbReference type="InterPro" id="IPR013548">
    <property type="entry name" value="Plexin_cytoplasmic_RasGAP_dom"/>
</dbReference>